<evidence type="ECO:0000256" key="1">
    <source>
        <dbReference type="SAM" id="MobiDB-lite"/>
    </source>
</evidence>
<evidence type="ECO:0000313" key="3">
    <source>
        <dbReference type="Proteomes" id="UP001054945"/>
    </source>
</evidence>
<protein>
    <submittedName>
        <fullName evidence="2">Uncharacterized protein</fullName>
    </submittedName>
</protein>
<gene>
    <name evidence="2" type="primary">AVEN_111949_1</name>
    <name evidence="2" type="ORF">CEXT_172451</name>
</gene>
<dbReference type="Proteomes" id="UP001054945">
    <property type="component" value="Unassembled WGS sequence"/>
</dbReference>
<feature type="region of interest" description="Disordered" evidence="1">
    <location>
        <begin position="46"/>
        <end position="90"/>
    </location>
</feature>
<feature type="compositionally biased region" description="Low complexity" evidence="1">
    <location>
        <begin position="50"/>
        <end position="70"/>
    </location>
</feature>
<dbReference type="EMBL" id="BPLR01008166">
    <property type="protein sequence ID" value="GIY22571.1"/>
    <property type="molecule type" value="Genomic_DNA"/>
</dbReference>
<organism evidence="2 3">
    <name type="scientific">Caerostris extrusa</name>
    <name type="common">Bark spider</name>
    <name type="synonym">Caerostris bankana</name>
    <dbReference type="NCBI Taxonomy" id="172846"/>
    <lineage>
        <taxon>Eukaryota</taxon>
        <taxon>Metazoa</taxon>
        <taxon>Ecdysozoa</taxon>
        <taxon>Arthropoda</taxon>
        <taxon>Chelicerata</taxon>
        <taxon>Arachnida</taxon>
        <taxon>Araneae</taxon>
        <taxon>Araneomorphae</taxon>
        <taxon>Entelegynae</taxon>
        <taxon>Araneoidea</taxon>
        <taxon>Araneidae</taxon>
        <taxon>Caerostris</taxon>
    </lineage>
</organism>
<sequence>MITIVADKPAGLSSTILSGGNHNVRVCANEYSNNFFIAEYNAGRAQTTLRNRSSRPPSSYSNDGGNNSSGTVPSRNCQVKQKTEGLRAERKPAEWQVECFVQVSLVEEI</sequence>
<name>A0AAV4RQF6_CAEEX</name>
<keyword evidence="3" id="KW-1185">Reference proteome</keyword>
<reference evidence="2 3" key="1">
    <citation type="submission" date="2021-06" db="EMBL/GenBank/DDBJ databases">
        <title>Caerostris extrusa draft genome.</title>
        <authorList>
            <person name="Kono N."/>
            <person name="Arakawa K."/>
        </authorList>
    </citation>
    <scope>NUCLEOTIDE SEQUENCE [LARGE SCALE GENOMIC DNA]</scope>
</reference>
<dbReference type="AlphaFoldDB" id="A0AAV4RQF6"/>
<feature type="compositionally biased region" description="Polar residues" evidence="1">
    <location>
        <begin position="71"/>
        <end position="80"/>
    </location>
</feature>
<accession>A0AAV4RQF6</accession>
<comment type="caution">
    <text evidence="2">The sequence shown here is derived from an EMBL/GenBank/DDBJ whole genome shotgun (WGS) entry which is preliminary data.</text>
</comment>
<proteinExistence type="predicted"/>
<feature type="compositionally biased region" description="Basic and acidic residues" evidence="1">
    <location>
        <begin position="81"/>
        <end position="90"/>
    </location>
</feature>
<evidence type="ECO:0000313" key="2">
    <source>
        <dbReference type="EMBL" id="GIY22571.1"/>
    </source>
</evidence>